<keyword evidence="2" id="KW-1185">Reference proteome</keyword>
<comment type="caution">
    <text evidence="1">The sequence shown here is derived from an EMBL/GenBank/DDBJ whole genome shotgun (WGS) entry which is preliminary data.</text>
</comment>
<accession>A0ACC1AEU8</accession>
<proteinExistence type="predicted"/>
<organism evidence="1 2">
    <name type="scientific">Pistacia atlantica</name>
    <dbReference type="NCBI Taxonomy" id="434234"/>
    <lineage>
        <taxon>Eukaryota</taxon>
        <taxon>Viridiplantae</taxon>
        <taxon>Streptophyta</taxon>
        <taxon>Embryophyta</taxon>
        <taxon>Tracheophyta</taxon>
        <taxon>Spermatophyta</taxon>
        <taxon>Magnoliopsida</taxon>
        <taxon>eudicotyledons</taxon>
        <taxon>Gunneridae</taxon>
        <taxon>Pentapetalae</taxon>
        <taxon>rosids</taxon>
        <taxon>malvids</taxon>
        <taxon>Sapindales</taxon>
        <taxon>Anacardiaceae</taxon>
        <taxon>Pistacia</taxon>
    </lineage>
</organism>
<reference evidence="2" key="1">
    <citation type="journal article" date="2023" name="G3 (Bethesda)">
        <title>Genome assembly and association tests identify interacting loci associated with vigor, precocity, and sex in interspecific pistachio rootstocks.</title>
        <authorList>
            <person name="Palmer W."/>
            <person name="Jacygrad E."/>
            <person name="Sagayaradj S."/>
            <person name="Cavanaugh K."/>
            <person name="Han R."/>
            <person name="Bertier L."/>
            <person name="Beede B."/>
            <person name="Kafkas S."/>
            <person name="Golino D."/>
            <person name="Preece J."/>
            <person name="Michelmore R."/>
        </authorList>
    </citation>
    <scope>NUCLEOTIDE SEQUENCE [LARGE SCALE GENOMIC DNA]</scope>
</reference>
<sequence>MTMEVEVISRKCIKPSSPTPLHLRTHKLSLLDQYVPPIYVPMVFYYPNQDTNLSPSDIISQRLQLLKQSLSETLSRFYPFAGKVKDSLSIDCNDEGIYFIEARVQNPLTEFLNQPDLSFINKFLPYHLDWSATPTEGTHVAIVQVTTFSCGGIVIGVYVSHIIADGTALSSFIKSWAATARQNSTEEAAFVCPKFDGSSLFPPTDTYPTEATMMDAVIPFFRTGKCITRRFVFDASAIATLKAKAKSSRVQNPTRVEVVTAFLSKRIMAAFKTKYGFNKPTFVAHAVNLRRRAMPPLSEYCMGNFIWRATTLFTNGEAGLEGLVYLLREAITKVDSDFVKSLEGEQGLTKICNIVKDISGECDEVDFVGLSSWCNLGLYEIDFGWGKPTMGIEAWMTLDEADMGILEVDKELLEYVTLDPSPLGLST</sequence>
<gene>
    <name evidence="1" type="ORF">Patl1_09411</name>
</gene>
<evidence type="ECO:0000313" key="2">
    <source>
        <dbReference type="Proteomes" id="UP001164250"/>
    </source>
</evidence>
<name>A0ACC1AEU8_9ROSI</name>
<evidence type="ECO:0000313" key="1">
    <source>
        <dbReference type="EMBL" id="KAJ0086059.1"/>
    </source>
</evidence>
<protein>
    <submittedName>
        <fullName evidence="1">Uncharacterized protein</fullName>
    </submittedName>
</protein>
<dbReference type="EMBL" id="CM047906">
    <property type="protein sequence ID" value="KAJ0086059.1"/>
    <property type="molecule type" value="Genomic_DNA"/>
</dbReference>
<dbReference type="Proteomes" id="UP001164250">
    <property type="component" value="Chromosome 10"/>
</dbReference>